<dbReference type="AlphaFoldDB" id="A0A815UWH6"/>
<accession>A0A815UWH6</accession>
<reference evidence="1" key="1">
    <citation type="submission" date="2021-02" db="EMBL/GenBank/DDBJ databases">
        <authorList>
            <person name="Nowell W R."/>
        </authorList>
    </citation>
    <scope>NUCLEOTIDE SEQUENCE</scope>
</reference>
<dbReference type="Proteomes" id="UP000663828">
    <property type="component" value="Unassembled WGS sequence"/>
</dbReference>
<feature type="non-terminal residue" evidence="1">
    <location>
        <position position="207"/>
    </location>
</feature>
<protein>
    <submittedName>
        <fullName evidence="1">Uncharacterized protein</fullName>
    </submittedName>
</protein>
<evidence type="ECO:0000313" key="2">
    <source>
        <dbReference type="Proteomes" id="UP000663828"/>
    </source>
</evidence>
<sequence length="207" mass="23834">MIDGLFMVACIFSIKNILLGEYDHFYNRLEGKRVEYRSFFQSKSGQCISCLSHCNYQSNVCLRVNQLRRICSSIYLARNIRECQQRLTLDIVQAFLLSNQSNIVDDNKDYDEPVCLFCGNSTRGLRCESCRQRPNSKQISHLIDLKTPTSTCFECSCSGQTYDCRTNVTDGCWCLSHLLDTNLADLNLHQCLSNRTYINDQDQGQCR</sequence>
<proteinExistence type="predicted"/>
<evidence type="ECO:0000313" key="1">
    <source>
        <dbReference type="EMBL" id="CAF1522723.1"/>
    </source>
</evidence>
<organism evidence="1 2">
    <name type="scientific">Adineta ricciae</name>
    <name type="common">Rotifer</name>
    <dbReference type="NCBI Taxonomy" id="249248"/>
    <lineage>
        <taxon>Eukaryota</taxon>
        <taxon>Metazoa</taxon>
        <taxon>Spiralia</taxon>
        <taxon>Gnathifera</taxon>
        <taxon>Rotifera</taxon>
        <taxon>Eurotatoria</taxon>
        <taxon>Bdelloidea</taxon>
        <taxon>Adinetida</taxon>
        <taxon>Adinetidae</taxon>
        <taxon>Adineta</taxon>
    </lineage>
</organism>
<dbReference type="EMBL" id="CAJNOR010004712">
    <property type="protein sequence ID" value="CAF1522723.1"/>
    <property type="molecule type" value="Genomic_DNA"/>
</dbReference>
<name>A0A815UWH6_ADIRI</name>
<comment type="caution">
    <text evidence="1">The sequence shown here is derived from an EMBL/GenBank/DDBJ whole genome shotgun (WGS) entry which is preliminary data.</text>
</comment>
<gene>
    <name evidence="1" type="ORF">XAT740_LOCUS40905</name>
</gene>
<keyword evidence="2" id="KW-1185">Reference proteome</keyword>